<dbReference type="SMART" id="SM00342">
    <property type="entry name" value="HTH_ARAC"/>
    <property type="match status" value="1"/>
</dbReference>
<evidence type="ECO:0000313" key="5">
    <source>
        <dbReference type="EMBL" id="BBH21426.1"/>
    </source>
</evidence>
<protein>
    <recommendedName>
        <fullName evidence="4">HTH araC/xylS-type domain-containing protein</fullName>
    </recommendedName>
</protein>
<dbReference type="GO" id="GO:0043565">
    <property type="term" value="F:sequence-specific DNA binding"/>
    <property type="evidence" value="ECO:0007669"/>
    <property type="project" value="InterPro"/>
</dbReference>
<dbReference type="GO" id="GO:0003700">
    <property type="term" value="F:DNA-binding transcription factor activity"/>
    <property type="evidence" value="ECO:0007669"/>
    <property type="project" value="InterPro"/>
</dbReference>
<dbReference type="Proteomes" id="UP000275368">
    <property type="component" value="Chromosome"/>
</dbReference>
<keyword evidence="1" id="KW-0805">Transcription regulation</keyword>
<keyword evidence="2" id="KW-0238">DNA-binding</keyword>
<dbReference type="InterPro" id="IPR020449">
    <property type="entry name" value="Tscrpt_reg_AraC-type_HTH"/>
</dbReference>
<evidence type="ECO:0000313" key="6">
    <source>
        <dbReference type="Proteomes" id="UP000275368"/>
    </source>
</evidence>
<dbReference type="Gene3D" id="1.10.10.60">
    <property type="entry name" value="Homeodomain-like"/>
    <property type="match status" value="2"/>
</dbReference>
<dbReference type="PANTHER" id="PTHR43280:SF2">
    <property type="entry name" value="HTH-TYPE TRANSCRIPTIONAL REGULATOR EXSA"/>
    <property type="match status" value="1"/>
</dbReference>
<sequence>MLQHFDLGDAYSNLRCFEHAKKIKSYKLEIQEQERIRIEKLLEVINDEQKQQFLGYRQAVIYHLQQLLLVLNRLIIPEPTRNKGDSSVEPRWMRKILNYIDLHLDGELSLSALSQNVSISPAHFSRVFKQLTAMNVTDYVTAKRIVFAKELLLQTDDNISYIAEKSGFESLPHFYRMFKKATGITPARYKQLQRND</sequence>
<dbReference type="InterPro" id="IPR009057">
    <property type="entry name" value="Homeodomain-like_sf"/>
</dbReference>
<proteinExistence type="predicted"/>
<dbReference type="Pfam" id="PF12833">
    <property type="entry name" value="HTH_18"/>
    <property type="match status" value="1"/>
</dbReference>
<gene>
    <name evidence="5" type="ORF">Back11_27710</name>
</gene>
<dbReference type="PROSITE" id="PS00041">
    <property type="entry name" value="HTH_ARAC_FAMILY_1"/>
    <property type="match status" value="1"/>
</dbReference>
<dbReference type="AlphaFoldDB" id="A0A3G9ISS5"/>
<accession>A0A3G9ISS5</accession>
<organism evidence="5 6">
    <name type="scientific">Paenibacillus baekrokdamisoli</name>
    <dbReference type="NCBI Taxonomy" id="1712516"/>
    <lineage>
        <taxon>Bacteria</taxon>
        <taxon>Bacillati</taxon>
        <taxon>Bacillota</taxon>
        <taxon>Bacilli</taxon>
        <taxon>Bacillales</taxon>
        <taxon>Paenibacillaceae</taxon>
        <taxon>Paenibacillus</taxon>
    </lineage>
</organism>
<dbReference type="EMBL" id="AP019308">
    <property type="protein sequence ID" value="BBH21426.1"/>
    <property type="molecule type" value="Genomic_DNA"/>
</dbReference>
<dbReference type="InterPro" id="IPR018060">
    <property type="entry name" value="HTH_AraC"/>
</dbReference>
<dbReference type="InterPro" id="IPR018062">
    <property type="entry name" value="HTH_AraC-typ_CS"/>
</dbReference>
<feature type="domain" description="HTH araC/xylS-type" evidence="4">
    <location>
        <begin position="94"/>
        <end position="192"/>
    </location>
</feature>
<dbReference type="PROSITE" id="PS01124">
    <property type="entry name" value="HTH_ARAC_FAMILY_2"/>
    <property type="match status" value="1"/>
</dbReference>
<name>A0A3G9ISS5_9BACL</name>
<reference evidence="5 6" key="1">
    <citation type="submission" date="2018-11" db="EMBL/GenBank/DDBJ databases">
        <title>Complete genome sequence of Paenibacillus baekrokdamisoli strain KCTC 33723.</title>
        <authorList>
            <person name="Kang S.W."/>
            <person name="Lee K.C."/>
            <person name="Kim K.K."/>
            <person name="Kim J.S."/>
            <person name="Kim D.S."/>
            <person name="Ko S.H."/>
            <person name="Yang S.H."/>
            <person name="Lee J.S."/>
        </authorList>
    </citation>
    <scope>NUCLEOTIDE SEQUENCE [LARGE SCALE GENOMIC DNA]</scope>
    <source>
        <strain evidence="5 6">KCTC 33723</strain>
    </source>
</reference>
<dbReference type="PRINTS" id="PR00032">
    <property type="entry name" value="HTHARAC"/>
</dbReference>
<keyword evidence="6" id="KW-1185">Reference proteome</keyword>
<evidence type="ECO:0000256" key="3">
    <source>
        <dbReference type="ARBA" id="ARBA00023163"/>
    </source>
</evidence>
<dbReference type="PANTHER" id="PTHR43280">
    <property type="entry name" value="ARAC-FAMILY TRANSCRIPTIONAL REGULATOR"/>
    <property type="match status" value="1"/>
</dbReference>
<evidence type="ECO:0000256" key="2">
    <source>
        <dbReference type="ARBA" id="ARBA00023125"/>
    </source>
</evidence>
<evidence type="ECO:0000256" key="1">
    <source>
        <dbReference type="ARBA" id="ARBA00023015"/>
    </source>
</evidence>
<dbReference type="SUPFAM" id="SSF46689">
    <property type="entry name" value="Homeodomain-like"/>
    <property type="match status" value="2"/>
</dbReference>
<keyword evidence="3" id="KW-0804">Transcription</keyword>
<dbReference type="KEGG" id="pbk:Back11_27710"/>
<evidence type="ECO:0000259" key="4">
    <source>
        <dbReference type="PROSITE" id="PS01124"/>
    </source>
</evidence>